<dbReference type="Proteomes" id="UP000002149">
    <property type="component" value="Chromosome 8"/>
</dbReference>
<dbReference type="EMBL" id="AE017348">
    <property type="protein sequence ID" value="ALO69556.1"/>
    <property type="molecule type" value="Genomic_DNA"/>
</dbReference>
<feature type="region of interest" description="Disordered" evidence="1">
    <location>
        <begin position="421"/>
        <end position="443"/>
    </location>
</feature>
<sequence>MASTSTAQKLSYEWPESILTFEGLFNTYSSSRHPFSIFNISLFRWRPSLPSSAMLEPLLTMASNTLHPEQQPTIKALIGLQTYTTQLRDAVRVRQLDMGDKEVQGRLDELVKGYAAAGNVIARILWESDGDKGRIRSHDLHIALKQSIGSFFAVRSLLETSLATRHDTHILGSILPSIPPYHQSFLSPILEHCRHIITSLETNPFRPLAHSKLPNAAHQLSRDLTDTEVTCLLEYLQTINEGLSNIGEIDSLNSTSLVGKVAKAKEKHMKQENEHRPLRVRMEVMLLRCDLLLSMTNKRMSEVKARAARRMSGEESQGAAEEKVESEARNRSKSREKSRSKSIDNMRDMSDTSTNIVPFCAVTSTFSSSDTPSSFIEWEVLTEESLIDCFDFAASFTENDSIAVLTKSINLSDWLGATSPQLKTGTKSKTQSHPCPLSTNMSDDEDFDLDSSTSFISEDDNDEAEGSYYRCPLRTLFALHDRYEEQRLAIWLTLPTSKRGKMTAFMRGGKDGEIGRAWDGLGMNVMSVVCGSSLISYYGLAPDKLSKWTDLIAVRQAKRSRKKGKEDGLISQVRPLNQNDI</sequence>
<dbReference type="VEuPathDB" id="FungiDB:CNH00075"/>
<accession>A0A0S2M604</accession>
<evidence type="ECO:0000313" key="2">
    <source>
        <dbReference type="EMBL" id="ALO69556.1"/>
    </source>
</evidence>
<dbReference type="KEGG" id="cne:CNH00075"/>
<organism evidence="2 3">
    <name type="scientific">Cryptococcus deneoformans (strain JEC21 / ATCC MYA-565)</name>
    <name type="common">Cryptococcus neoformans var. neoformans serotype D</name>
    <dbReference type="NCBI Taxonomy" id="214684"/>
    <lineage>
        <taxon>Eukaryota</taxon>
        <taxon>Fungi</taxon>
        <taxon>Dikarya</taxon>
        <taxon>Basidiomycota</taxon>
        <taxon>Agaricomycotina</taxon>
        <taxon>Tremellomycetes</taxon>
        <taxon>Tremellales</taxon>
        <taxon>Cryptococcaceae</taxon>
        <taxon>Cryptococcus</taxon>
        <taxon>Cryptococcus neoformans species complex</taxon>
    </lineage>
</organism>
<dbReference type="InParanoid" id="A0A0S2M604"/>
<dbReference type="OrthoDB" id="2575647at2759"/>
<feature type="compositionally biased region" description="Polar residues" evidence="1">
    <location>
        <begin position="421"/>
        <end position="441"/>
    </location>
</feature>
<gene>
    <name evidence="2" type="ordered locus">CNH00075</name>
</gene>
<reference evidence="2 3" key="1">
    <citation type="journal article" date="2005" name="Science">
        <title>The genome of the basidiomycetous yeast and human pathogen Cryptococcus neoformans.</title>
        <authorList>
            <person name="Loftus B.J."/>
            <person name="Fung E."/>
            <person name="Roncaglia P."/>
            <person name="Rowley D."/>
            <person name="Amedeo P."/>
            <person name="Bruno D."/>
            <person name="Vamathevan J."/>
            <person name="Miranda M."/>
            <person name="Anderson I.J."/>
            <person name="Fraser J.A."/>
            <person name="Allen J.E."/>
            <person name="Bosdet I.E."/>
            <person name="Brent M.R."/>
            <person name="Chiu R."/>
            <person name="Doering T.L."/>
            <person name="Donlin M.J."/>
            <person name="D'Souza C.A."/>
            <person name="Fox D.S."/>
            <person name="Grinberg V."/>
            <person name="Fu J."/>
            <person name="Fukushima M."/>
            <person name="Haas B.J."/>
            <person name="Huang J.C."/>
            <person name="Janbon G."/>
            <person name="Jones S.J."/>
            <person name="Koo H.L."/>
            <person name="Krzywinski M.I."/>
            <person name="Kwon-Chung J.K."/>
            <person name="Lengeler K.B."/>
            <person name="Maiti R."/>
            <person name="Marra M.A."/>
            <person name="Marra R.E."/>
            <person name="Mathewson C.A."/>
            <person name="Mitchell T.G."/>
            <person name="Pertea M."/>
            <person name="Riggs F.R."/>
            <person name="Salzberg S.L."/>
            <person name="Schein J.E."/>
            <person name="Shvartsbeyn A."/>
            <person name="Shin H."/>
            <person name="Shumway M."/>
            <person name="Specht C.A."/>
            <person name="Suh B.B."/>
            <person name="Tenney A."/>
            <person name="Utterback T.R."/>
            <person name="Wickes B.L."/>
            <person name="Wortman J.R."/>
            <person name="Wye N.H."/>
            <person name="Kronstad J.W."/>
            <person name="Lodge J.K."/>
            <person name="Heitman J."/>
            <person name="Davis R.W."/>
            <person name="Fraser C.M."/>
            <person name="Hyman R.W."/>
        </authorList>
    </citation>
    <scope>NUCLEOTIDE SEQUENCE [LARGE SCALE GENOMIC DNA]</scope>
    <source>
        <strain evidence="3">JEC21 / ATCC MYA-565</strain>
    </source>
</reference>
<dbReference type="AlphaFoldDB" id="A0A0S2M604"/>
<dbReference type="PaxDb" id="214684-A0A0S2M604"/>
<protein>
    <submittedName>
        <fullName evidence="2">Uncharacterized protein</fullName>
    </submittedName>
</protein>
<dbReference type="RefSeq" id="XP_024514633.1">
    <property type="nucleotide sequence ID" value="XM_024658720.1"/>
</dbReference>
<evidence type="ECO:0000256" key="1">
    <source>
        <dbReference type="SAM" id="MobiDB-lite"/>
    </source>
</evidence>
<dbReference type="GeneID" id="36392972"/>
<keyword evidence="3" id="KW-1185">Reference proteome</keyword>
<feature type="compositionally biased region" description="Basic and acidic residues" evidence="1">
    <location>
        <begin position="320"/>
        <end position="350"/>
    </location>
</feature>
<evidence type="ECO:0000313" key="3">
    <source>
        <dbReference type="Proteomes" id="UP000002149"/>
    </source>
</evidence>
<feature type="region of interest" description="Disordered" evidence="1">
    <location>
        <begin position="304"/>
        <end position="350"/>
    </location>
</feature>
<name>A0A0S2M604_CRYD1</name>
<proteinExistence type="predicted"/>